<dbReference type="EC" id="3.2.1.14" evidence="4"/>
<accession>A0A162T5Y5</accession>
<dbReference type="NCBIfam" id="TIGR02059">
    <property type="entry name" value="swm_rep_I"/>
    <property type="match status" value="2"/>
</dbReference>
<dbReference type="Pfam" id="PF00041">
    <property type="entry name" value="fn3"/>
    <property type="match status" value="2"/>
</dbReference>
<keyword evidence="1" id="KW-0677">Repeat</keyword>
<evidence type="ECO:0000256" key="1">
    <source>
        <dbReference type="ARBA" id="ARBA00022737"/>
    </source>
</evidence>
<evidence type="ECO:0000313" key="5">
    <source>
        <dbReference type="Proteomes" id="UP000076603"/>
    </source>
</evidence>
<dbReference type="EMBL" id="LWAE01000002">
    <property type="protein sequence ID" value="KZL92279.1"/>
    <property type="molecule type" value="Genomic_DNA"/>
</dbReference>
<dbReference type="Gene3D" id="2.60.40.1080">
    <property type="match status" value="1"/>
</dbReference>
<dbReference type="InterPro" id="IPR036116">
    <property type="entry name" value="FN3_sf"/>
</dbReference>
<dbReference type="InterPro" id="IPR049886">
    <property type="entry name" value="CFI_box_CTERM_dom"/>
</dbReference>
<dbReference type="InterPro" id="IPR003343">
    <property type="entry name" value="Big_2"/>
</dbReference>
<dbReference type="InterPro" id="IPR011801">
    <property type="entry name" value="Swm_rep_I_cyn"/>
</dbReference>
<dbReference type="RefSeq" id="WP_066621635.1">
    <property type="nucleotide sequence ID" value="NZ_FQXL01000004.1"/>
</dbReference>
<dbReference type="InterPro" id="IPR028059">
    <property type="entry name" value="SWM_rpt"/>
</dbReference>
<dbReference type="PANTHER" id="PTHR46708">
    <property type="entry name" value="TENASCIN"/>
    <property type="match status" value="1"/>
</dbReference>
<dbReference type="OrthoDB" id="1904473at2"/>
<dbReference type="PATRIC" id="fig|1121326.3.peg.2079"/>
<keyword evidence="2" id="KW-0472">Membrane</keyword>
<dbReference type="SUPFAM" id="SSF49265">
    <property type="entry name" value="Fibronectin type III"/>
    <property type="match status" value="2"/>
</dbReference>
<feature type="transmembrane region" description="Helical" evidence="2">
    <location>
        <begin position="12"/>
        <end position="29"/>
    </location>
</feature>
<proteinExistence type="predicted"/>
<evidence type="ECO:0000256" key="2">
    <source>
        <dbReference type="SAM" id="Phobius"/>
    </source>
</evidence>
<dbReference type="InterPro" id="IPR003961">
    <property type="entry name" value="FN3_dom"/>
</dbReference>
<dbReference type="CDD" id="cd00063">
    <property type="entry name" value="FN3"/>
    <property type="match status" value="2"/>
</dbReference>
<dbReference type="GO" id="GO:0008843">
    <property type="term" value="F:endochitinase activity"/>
    <property type="evidence" value="ECO:0007669"/>
    <property type="project" value="UniProtKB-EC"/>
</dbReference>
<keyword evidence="4" id="KW-0378">Hydrolase</keyword>
<protein>
    <submittedName>
        <fullName evidence="4">Chitinase A1</fullName>
        <ecNumber evidence="4">3.2.1.14</ecNumber>
    </submittedName>
</protein>
<dbReference type="PANTHER" id="PTHR46708:SF2">
    <property type="entry name" value="FIBRONECTIN TYPE-III DOMAIN-CONTAINING PROTEIN"/>
    <property type="match status" value="1"/>
</dbReference>
<dbReference type="InterPro" id="IPR013783">
    <property type="entry name" value="Ig-like_fold"/>
</dbReference>
<feature type="transmembrane region" description="Helical" evidence="2">
    <location>
        <begin position="1078"/>
        <end position="1097"/>
    </location>
</feature>
<dbReference type="InterPro" id="IPR050991">
    <property type="entry name" value="ECM_Regulatory_Proteins"/>
</dbReference>
<keyword evidence="2" id="KW-1133">Transmembrane helix</keyword>
<reference evidence="4 5" key="1">
    <citation type="submission" date="2016-04" db="EMBL/GenBank/DDBJ databases">
        <title>Genome sequence of Clostridium magnum DSM 2767.</title>
        <authorList>
            <person name="Poehlein A."/>
            <person name="Uhlig R."/>
            <person name="Fischer R."/>
            <person name="Bahl H."/>
            <person name="Daniel R."/>
        </authorList>
    </citation>
    <scope>NUCLEOTIDE SEQUENCE [LARGE SCALE GENOMIC DNA]</scope>
    <source>
        <strain evidence="4 5">DSM 2767</strain>
    </source>
</reference>
<comment type="caution">
    <text evidence="4">The sequence shown here is derived from an EMBL/GenBank/DDBJ whole genome shotgun (WGS) entry which is preliminary data.</text>
</comment>
<dbReference type="Pfam" id="PF02368">
    <property type="entry name" value="Big_2"/>
    <property type="match status" value="1"/>
</dbReference>
<evidence type="ECO:0000259" key="3">
    <source>
        <dbReference type="PROSITE" id="PS50853"/>
    </source>
</evidence>
<dbReference type="SMART" id="SM00060">
    <property type="entry name" value="FN3"/>
    <property type="match status" value="2"/>
</dbReference>
<organism evidence="4 5">
    <name type="scientific">Clostridium magnum DSM 2767</name>
    <dbReference type="NCBI Taxonomy" id="1121326"/>
    <lineage>
        <taxon>Bacteria</taxon>
        <taxon>Bacillati</taxon>
        <taxon>Bacillota</taxon>
        <taxon>Clostridia</taxon>
        <taxon>Eubacteriales</taxon>
        <taxon>Clostridiaceae</taxon>
        <taxon>Clostridium</taxon>
    </lineage>
</organism>
<sequence>MTHRAKIKHNYLAIFMSFIMIFSSLLINVQPIKAETTTPTIVSAMTDHIGKKITLTFDKDMADPSGSQGLFNVLVNGTSESVTSVTLGSDLKQVVLNMSKPIGYLPTPKVITLNYTRGSVAAVDGSLLESFTNQAVTNNVIYLQMVDFDSTATEIGYDTDTSDPLNPTLKYKYDNKVDYDNVKLAWYLVNGFFNPMVDDLNNHVEFYEKDSGAKVVLPNILTRPNSAATYIDGTTKNQQIVTDWYFWQIQNHAPLGLDLVSQALKPSTTYVIKIDKGFVFNNGLTTTMTYYFEFTTTADSSTKPCWETGSSVTASNVTENSLTLGWPTAQDNHGVTSYNIYKNDVLLTTVDGSTTSYDVSNLSSGTKYKFKVEAVDFANNHSSECLEVSQVTLGTPAAPAVAADDVNNTITGIDTTMEFKVDSAEGYNQYNGSNLPDLSGEHTVLVRVAAAGNNPAGEDTTLRFTTPLTIVSAETDHIGKKITLTFDRSMKDPAGTQDQFTVMAKSITALPPVGGKPKNDYVSAAVPVTSVVLGSDPKQIILSMSKWVSGPITVSYTKGSVEAADEILLESFSSKSVTDNNVTTGEMVAFDSEAAEIGYDTDTSDPLNPKLKFKYDNLIDYDNVQLAWYFYNGFPGTKMDGNVRDYVEFREKDSGEKVVLPNLLIYDGSATYKDGTQQPQRILTDWYFWQIQHYVPLGLNLVSKSLKPSTTYVVEIKKGFQFNNGSSIKKTYSFEFTTTADSSSKPYWTSGSSLVASNVTENSMTLVWPAAQDNHGVTSYNIYKNDTLLTTVDGSTTSYDVSNLSSGTEYKFKVEAVDFANNHSSECLEVTQVTPTAPTAPPAPIVTNDDTANTVLGMTAGMEYSLDGAGYVAYDADTFSAIDFSGNHTLFVRVAAEGANPAGDVTTLTFTANEPTIVNVTGITLDKTNATVQLGKNITLTVTVLPDNATNKNVTWSSSNSDVATVDQTGKVTAVKEGKATITATTEDGNITKQCEVTVIIDECFIATAAYGSKFQPSVQLLRHFRDDYLLTNNIGSAFVKFYYKNSPPIANFIAHNEVLKTTVRAFLTPFVAAVYGLYHPIVACMALVLICMLVLVKRKYKFHNKL</sequence>
<dbReference type="Proteomes" id="UP000076603">
    <property type="component" value="Unassembled WGS sequence"/>
</dbReference>
<dbReference type="SMART" id="SM00635">
    <property type="entry name" value="BID_2"/>
    <property type="match status" value="1"/>
</dbReference>
<dbReference type="InterPro" id="IPR008964">
    <property type="entry name" value="Invasin/intimin_cell_adhesion"/>
</dbReference>
<dbReference type="NCBIfam" id="NF041770">
    <property type="entry name" value="CFI_box_CTERM"/>
    <property type="match status" value="1"/>
</dbReference>
<dbReference type="Gene3D" id="2.60.40.10">
    <property type="entry name" value="Immunoglobulins"/>
    <property type="match status" value="2"/>
</dbReference>
<dbReference type="AlphaFoldDB" id="A0A162T5Y5"/>
<keyword evidence="5" id="KW-1185">Reference proteome</keyword>
<gene>
    <name evidence="4" type="primary">chiA1</name>
    <name evidence="4" type="ORF">CLMAG_20880</name>
</gene>
<feature type="domain" description="Fibronectin type-III" evidence="3">
    <location>
        <begin position="308"/>
        <end position="398"/>
    </location>
</feature>
<keyword evidence="4" id="KW-0326">Glycosidase</keyword>
<dbReference type="STRING" id="1121326.CLMAG_20880"/>
<evidence type="ECO:0000313" key="4">
    <source>
        <dbReference type="EMBL" id="KZL92279.1"/>
    </source>
</evidence>
<keyword evidence="2" id="KW-0812">Transmembrane</keyword>
<dbReference type="Pfam" id="PF13753">
    <property type="entry name" value="SWM_repeat"/>
    <property type="match status" value="1"/>
</dbReference>
<dbReference type="PROSITE" id="PS50853">
    <property type="entry name" value="FN3"/>
    <property type="match status" value="2"/>
</dbReference>
<dbReference type="SUPFAM" id="SSF49373">
    <property type="entry name" value="Invasin/intimin cell-adhesion fragments"/>
    <property type="match status" value="1"/>
</dbReference>
<name>A0A162T5Y5_9CLOT</name>
<feature type="domain" description="Fibronectin type-III" evidence="3">
    <location>
        <begin position="750"/>
        <end position="839"/>
    </location>
</feature>